<keyword evidence="1" id="KW-0001">2Fe-2S</keyword>
<dbReference type="InterPro" id="IPR050353">
    <property type="entry name" value="PyrK_electron_transfer"/>
</dbReference>
<dbReference type="GO" id="GO:0006221">
    <property type="term" value="P:pyrimidine nucleotide biosynthetic process"/>
    <property type="evidence" value="ECO:0007669"/>
    <property type="project" value="InterPro"/>
</dbReference>
<proteinExistence type="predicted"/>
<keyword evidence="4" id="KW-1185">Reference proteome</keyword>
<dbReference type="SUPFAM" id="SSF63380">
    <property type="entry name" value="Riboflavin synthase domain-like"/>
    <property type="match status" value="1"/>
</dbReference>
<gene>
    <name evidence="3" type="ORF">LO80_06100</name>
</gene>
<protein>
    <submittedName>
        <fullName evidence="3">Ni/Fe hydrogenase subunit gamma</fullName>
    </submittedName>
</protein>
<keyword evidence="1" id="KW-0408">Iron</keyword>
<dbReference type="OrthoDB" id="9796486at2"/>
<dbReference type="HOGENOM" id="CLU_003827_1_1_6"/>
<dbReference type="eggNOG" id="COG0543">
    <property type="taxonomic scope" value="Bacteria"/>
</dbReference>
<dbReference type="Gene3D" id="3.40.50.80">
    <property type="entry name" value="Nucleotide-binding domain of ferredoxin-NADP reductase (FNR) module"/>
    <property type="match status" value="1"/>
</dbReference>
<keyword evidence="1" id="KW-0479">Metal-binding</keyword>
<dbReference type="GO" id="GO:0046872">
    <property type="term" value="F:metal ion binding"/>
    <property type="evidence" value="ECO:0007669"/>
    <property type="project" value="UniProtKB-KW"/>
</dbReference>
<dbReference type="InterPro" id="IPR019480">
    <property type="entry name" value="Dihydroorotate_DH_Fe-S-bd"/>
</dbReference>
<dbReference type="GO" id="GO:0051537">
    <property type="term" value="F:2 iron, 2 sulfur cluster binding"/>
    <property type="evidence" value="ECO:0007669"/>
    <property type="project" value="UniProtKB-KW"/>
</dbReference>
<dbReference type="Proteomes" id="UP000029672">
    <property type="component" value="Chromosome"/>
</dbReference>
<dbReference type="InterPro" id="IPR017927">
    <property type="entry name" value="FAD-bd_FR_type"/>
</dbReference>
<feature type="binding site" evidence="1">
    <location>
        <position position="263"/>
    </location>
    <ligand>
        <name>[2Fe-2S] cluster</name>
        <dbReference type="ChEBI" id="CHEBI:190135"/>
    </ligand>
</feature>
<dbReference type="InterPro" id="IPR039261">
    <property type="entry name" value="FNR_nucleotide-bd"/>
</dbReference>
<dbReference type="InterPro" id="IPR012165">
    <property type="entry name" value="Cyt_c3_hydrogenase_gsu"/>
</dbReference>
<organism evidence="3 4">
    <name type="scientific">Candidatus Francisella endociliophora</name>
    <dbReference type="NCBI Taxonomy" id="653937"/>
    <lineage>
        <taxon>Bacteria</taxon>
        <taxon>Pseudomonadati</taxon>
        <taxon>Pseudomonadota</taxon>
        <taxon>Gammaproteobacteria</taxon>
        <taxon>Thiotrichales</taxon>
        <taxon>Francisellaceae</taxon>
        <taxon>Francisella</taxon>
    </lineage>
</organism>
<dbReference type="Pfam" id="PF00175">
    <property type="entry name" value="NAD_binding_1"/>
    <property type="match status" value="1"/>
</dbReference>
<evidence type="ECO:0000259" key="2">
    <source>
        <dbReference type="PROSITE" id="PS51384"/>
    </source>
</evidence>
<evidence type="ECO:0000313" key="3">
    <source>
        <dbReference type="EMBL" id="AIT09577.1"/>
    </source>
</evidence>
<dbReference type="InterPro" id="IPR017938">
    <property type="entry name" value="Riboflavin_synthase-like_b-brl"/>
</dbReference>
<feature type="binding site" evidence="1">
    <location>
        <position position="252"/>
    </location>
    <ligand>
        <name>[2Fe-2S] cluster</name>
        <dbReference type="ChEBI" id="CHEBI:190135"/>
    </ligand>
</feature>
<dbReference type="KEGG" id="frf:LO80_06100"/>
<keyword evidence="1" id="KW-0411">Iron-sulfur</keyword>
<comment type="cofactor">
    <cofactor evidence="1">
        <name>[2Fe-2S] cluster</name>
        <dbReference type="ChEBI" id="CHEBI:190135"/>
    </cofactor>
    <text evidence="1">Binds 1 [2Fe-2S] cluster per subunit.</text>
</comment>
<dbReference type="PANTHER" id="PTHR43513">
    <property type="entry name" value="DIHYDROOROTATE DEHYDROGENASE B (NAD(+)), ELECTRON TRANSFER SUBUNIT"/>
    <property type="match status" value="1"/>
</dbReference>
<dbReference type="STRING" id="1547445.LO80_06100"/>
<dbReference type="InterPro" id="IPR001433">
    <property type="entry name" value="OxRdtase_FAD/NAD-bd"/>
</dbReference>
<sequence>MIYPQDAYLPHEAEIVEFIQDDHDIFTLRLRFVDEELRKNYKFHPGQFNMLYLYGVGEVAISIVNDKNFSDEIFEHTIQIVGRVTKGMGKLKTGDTIGVRGPYGSSWPVEQAKGKDVVIMTGGLGNAPLVAATEEILKDRDAFGKVYVVQGIRDTSGLIYQDKYTRWNNQPNTQVLLAATAGEPHGPWKWYDGFVTAAIPDLDIDHKNTVVMTVGPEIMMKNVAIEFAKVGVPEEQIFVSLERSMKCAIGHCGHCQMGKEFVCKDGAVYAYPAVKKLLEIKGV</sequence>
<name>A0A097EPT1_9GAMM</name>
<dbReference type="GO" id="GO:0016491">
    <property type="term" value="F:oxidoreductase activity"/>
    <property type="evidence" value="ECO:0007669"/>
    <property type="project" value="InterPro"/>
</dbReference>
<dbReference type="PIRSF" id="PIRSF006816">
    <property type="entry name" value="Cyc3_hyd_g"/>
    <property type="match status" value="1"/>
</dbReference>
<dbReference type="RefSeq" id="WP_040009554.1">
    <property type="nucleotide sequence ID" value="NZ_CP009574.1"/>
</dbReference>
<dbReference type="SUPFAM" id="SSF52343">
    <property type="entry name" value="Ferredoxin reductase-like, C-terminal NADP-linked domain"/>
    <property type="match status" value="1"/>
</dbReference>
<reference evidence="3 4" key="1">
    <citation type="submission" date="2014-10" db="EMBL/GenBank/DDBJ databases">
        <title>Whole genome sequence of Francisella endociliophora strain FSC1006, isolated from a laboratory culture of the marine ciliate Euplotes raikovi.</title>
        <authorList>
            <person name="Granberg M."/>
            <person name="Backman S."/>
            <person name="Lundmark E."/>
            <person name="Nilsson E."/>
            <person name="Karlsson E."/>
            <person name="Thelaus J."/>
            <person name="Ohrman C."/>
            <person name="Larkeryd A."/>
            <person name="Stenberg P."/>
        </authorList>
    </citation>
    <scope>NUCLEOTIDE SEQUENCE [LARGE SCALE GENOMIC DNA]</scope>
    <source>
        <strain evidence="3 4">FSC1006</strain>
    </source>
</reference>
<dbReference type="AlphaFoldDB" id="A0A097EPT1"/>
<dbReference type="CDD" id="cd06221">
    <property type="entry name" value="sulfite_reductase_like"/>
    <property type="match status" value="1"/>
</dbReference>
<feature type="binding site" evidence="1">
    <location>
        <position position="255"/>
    </location>
    <ligand>
        <name>[2Fe-2S] cluster</name>
        <dbReference type="ChEBI" id="CHEBI:190135"/>
    </ligand>
</feature>
<dbReference type="GO" id="GO:0050660">
    <property type="term" value="F:flavin adenine dinucleotide binding"/>
    <property type="evidence" value="ECO:0007669"/>
    <property type="project" value="InterPro"/>
</dbReference>
<accession>A0A097EPT1</accession>
<dbReference type="PROSITE" id="PS51384">
    <property type="entry name" value="FAD_FR"/>
    <property type="match status" value="1"/>
</dbReference>
<dbReference type="Pfam" id="PF10418">
    <property type="entry name" value="DHODB_Fe-S_bind"/>
    <property type="match status" value="1"/>
</dbReference>
<feature type="domain" description="FAD-binding FR-type" evidence="2">
    <location>
        <begin position="8"/>
        <end position="109"/>
    </location>
</feature>
<evidence type="ECO:0000256" key="1">
    <source>
        <dbReference type="PIRSR" id="PIRSR006816-2"/>
    </source>
</evidence>
<dbReference type="Gene3D" id="2.40.30.10">
    <property type="entry name" value="Translation factors"/>
    <property type="match status" value="1"/>
</dbReference>
<dbReference type="EMBL" id="CP009574">
    <property type="protein sequence ID" value="AIT09577.1"/>
    <property type="molecule type" value="Genomic_DNA"/>
</dbReference>
<evidence type="ECO:0000313" key="4">
    <source>
        <dbReference type="Proteomes" id="UP000029672"/>
    </source>
</evidence>
<feature type="binding site" evidence="1">
    <location>
        <position position="247"/>
    </location>
    <ligand>
        <name>[2Fe-2S] cluster</name>
        <dbReference type="ChEBI" id="CHEBI:190135"/>
    </ligand>
</feature>